<accession>A0A2P7YIV8</accession>
<comment type="caution">
    <text evidence="3">The sequence shown here is derived from an EMBL/GenBank/DDBJ whole genome shotgun (WGS) entry which is preliminary data.</text>
</comment>
<evidence type="ECO:0000313" key="3">
    <source>
        <dbReference type="EMBL" id="PSK35911.1"/>
    </source>
</evidence>
<reference evidence="3 4" key="1">
    <citation type="submission" date="2017-05" db="EMBL/GenBank/DDBJ databases">
        <title>Draft genome sequence of Elsinoe australis.</title>
        <authorList>
            <person name="Cheng Q."/>
        </authorList>
    </citation>
    <scope>NUCLEOTIDE SEQUENCE [LARGE SCALE GENOMIC DNA]</scope>
    <source>
        <strain evidence="3 4">NL1</strain>
    </source>
</reference>
<feature type="compositionally biased region" description="Low complexity" evidence="2">
    <location>
        <begin position="142"/>
        <end position="151"/>
    </location>
</feature>
<dbReference type="OrthoDB" id="5428925at2759"/>
<evidence type="ECO:0000313" key="4">
    <source>
        <dbReference type="Proteomes" id="UP000243723"/>
    </source>
</evidence>
<dbReference type="AlphaFoldDB" id="A0A2P7YIV8"/>
<dbReference type="Proteomes" id="UP000243723">
    <property type="component" value="Unassembled WGS sequence"/>
</dbReference>
<evidence type="ECO:0000256" key="1">
    <source>
        <dbReference type="SAM" id="Coils"/>
    </source>
</evidence>
<feature type="coiled-coil region" evidence="1">
    <location>
        <begin position="485"/>
        <end position="512"/>
    </location>
</feature>
<evidence type="ECO:0000256" key="2">
    <source>
        <dbReference type="SAM" id="MobiDB-lite"/>
    </source>
</evidence>
<dbReference type="EMBL" id="NHZQ01000422">
    <property type="protein sequence ID" value="PSK35911.1"/>
    <property type="molecule type" value="Genomic_DNA"/>
</dbReference>
<organism evidence="3 4">
    <name type="scientific">Elsinoe australis</name>
    <dbReference type="NCBI Taxonomy" id="40998"/>
    <lineage>
        <taxon>Eukaryota</taxon>
        <taxon>Fungi</taxon>
        <taxon>Dikarya</taxon>
        <taxon>Ascomycota</taxon>
        <taxon>Pezizomycotina</taxon>
        <taxon>Dothideomycetes</taxon>
        <taxon>Dothideomycetidae</taxon>
        <taxon>Myriangiales</taxon>
        <taxon>Elsinoaceae</taxon>
        <taxon>Elsinoe</taxon>
    </lineage>
</organism>
<feature type="region of interest" description="Disordered" evidence="2">
    <location>
        <begin position="1"/>
        <end position="214"/>
    </location>
</feature>
<feature type="region of interest" description="Disordered" evidence="2">
    <location>
        <begin position="349"/>
        <end position="377"/>
    </location>
</feature>
<feature type="compositionally biased region" description="Polar residues" evidence="2">
    <location>
        <begin position="33"/>
        <end position="45"/>
    </location>
</feature>
<feature type="compositionally biased region" description="Basic and acidic residues" evidence="2">
    <location>
        <begin position="575"/>
        <end position="593"/>
    </location>
</feature>
<feature type="compositionally biased region" description="Polar residues" evidence="2">
    <location>
        <begin position="1"/>
        <end position="18"/>
    </location>
</feature>
<feature type="region of interest" description="Disordered" evidence="2">
    <location>
        <begin position="565"/>
        <end position="618"/>
    </location>
</feature>
<feature type="compositionally biased region" description="Basic residues" evidence="2">
    <location>
        <begin position="90"/>
        <end position="107"/>
    </location>
</feature>
<feature type="region of interest" description="Disordered" evidence="2">
    <location>
        <begin position="439"/>
        <end position="476"/>
    </location>
</feature>
<keyword evidence="1" id="KW-0175">Coiled coil</keyword>
<gene>
    <name evidence="3" type="ORF">B9Z65_5726</name>
</gene>
<dbReference type="STRING" id="40998.A0A2P7YIV8"/>
<sequence>MSNGHSTRFASQNVSAQESSHKEPSNDPRVSYEQPQPNDSPTTTGPARIRKKRSSANVQAGSQNRYSTTNSALDGVSKTSGSVNSTPGKTARKGSLRNVVRKIFGRKPKVEDEEVKTTPAKPPSRHGYTTSDPGVLRPIPEQAPAAPQTTTSALSSNPPQRAVPQRTLSAPLKLLDPPELRRARSPYAVEFPQSSRLKPLDLGNPFHKEQKEPKRRATLPSLIMDEKEAAVLAKAIQARSEDYNPDDYAGTRNPYDDAEIGLAVTTPTRKQNRRSRSADDLRRMAYSLQPVRKRTEEIKYWRQSTAGSVLRQPTLGHIDSDEIEAGLQRDVSPISEYHNDPFVVEEPTASADTAKVSPMRDSPLMSRPATAGAAPGTDLESRVTRLENGLATFQNALERLTAQSNRRTIIIDKTTSPRGSRQNTPSILVNSLLDADYNQREYSPVAENPYTDRRSREEATPRSCRQQEDFQPSPSRTYTALYSIINHERNARRTLENEVRALQQSLSDMQYQLSQPLIRRPTPSYSHRSLHQSQYGPQMTHFREASYATGNLDPNMPGQRLTSRFSLSDSLTDSEAARLRDTRDADDGDDTAKSFDLYQTPAEEQRQRSSQLVDGGMF</sequence>
<proteinExistence type="predicted"/>
<keyword evidence="4" id="KW-1185">Reference proteome</keyword>
<name>A0A2P7YIV8_9PEZI</name>
<feature type="compositionally biased region" description="Basic and acidic residues" evidence="2">
    <location>
        <begin position="450"/>
        <end position="468"/>
    </location>
</feature>
<feature type="compositionally biased region" description="Polar residues" evidence="2">
    <location>
        <begin position="55"/>
        <end position="88"/>
    </location>
</feature>
<protein>
    <submittedName>
        <fullName evidence="3">Oxysterol-binding 1</fullName>
    </submittedName>
</protein>